<dbReference type="Proteomes" id="UP000607397">
    <property type="component" value="Unassembled WGS sequence"/>
</dbReference>
<reference evidence="3" key="1">
    <citation type="submission" date="2019-12" db="EMBL/GenBank/DDBJ databases">
        <title>High-Quality draft genome sequences of three cyanobacteria isolated from the limestone walls of the Old Cathedral of Coimbra.</title>
        <authorList>
            <person name="Tiago I."/>
            <person name="Soares F."/>
            <person name="Portugal A."/>
        </authorList>
    </citation>
    <scope>NUCLEOTIDE SEQUENCE [LARGE SCALE GENOMIC DNA]</scope>
    <source>
        <strain evidence="3">C</strain>
    </source>
</reference>
<dbReference type="InterPro" id="IPR003790">
    <property type="entry name" value="GHL10"/>
</dbReference>
<protein>
    <submittedName>
        <fullName evidence="3">Family 10 glycosylhydrolase</fullName>
    </submittedName>
</protein>
<feature type="domain" description="Glycosyl hydrolase-like 10" evidence="2">
    <location>
        <begin position="28"/>
        <end position="340"/>
    </location>
</feature>
<keyword evidence="1" id="KW-0732">Signal</keyword>
<sequence>MSLLVIVGIGLSLLPLSSRTLANSPATELRGVWLTNIDSDVLYGRANPGYEDWQQTRLSFALKRLADLRFNTLYPTVWNGGYTLYPSPVAKATLGFDQEPNPRLAGRDVLSEIVTQSHDLGLSVLPWFEFGLMAPAQSELAAQHPDWITQRQDGTQIVKEGQDDRVWLNPFHPEVQTFLVDLIVDVAARYDIDGIQLDDHFGLPVALGYDPWTVNLYQQMHQGKSPPPNPHDPDWMRWRADQLTALMKRLFWAVKAVNPNCLISLSPNPYDFSYTHFLQDWHTWERQGFVEELIVQVYRRTLRAYRRELADPVVKMAQEHIPVSIGILSGLKNRPMPPDLVRQQIQVARDRNFAGVSFFFYETLAPHEPALKTLFQQPAQRPQLNP</sequence>
<gene>
    <name evidence="3" type="ORF">GS597_02835</name>
</gene>
<dbReference type="AlphaFoldDB" id="A0A8K2A6W7"/>
<dbReference type="PANTHER" id="PTHR43405">
    <property type="entry name" value="GLYCOSYL HYDROLASE DIGH"/>
    <property type="match status" value="1"/>
</dbReference>
<comment type="caution">
    <text evidence="3">The sequence shown here is derived from an EMBL/GenBank/DDBJ whole genome shotgun (WGS) entry which is preliminary data.</text>
</comment>
<accession>A0A8K2A6W7</accession>
<proteinExistence type="predicted"/>
<dbReference type="Pfam" id="PF02638">
    <property type="entry name" value="GHL10"/>
    <property type="match status" value="1"/>
</dbReference>
<dbReference type="PANTHER" id="PTHR43405:SF1">
    <property type="entry name" value="GLYCOSYL HYDROLASE DIGH"/>
    <property type="match status" value="1"/>
</dbReference>
<dbReference type="InterPro" id="IPR052177">
    <property type="entry name" value="Divisome_Glycosyl_Hydrolase"/>
</dbReference>
<dbReference type="Gene3D" id="3.20.20.80">
    <property type="entry name" value="Glycosidases"/>
    <property type="match status" value="1"/>
</dbReference>
<keyword evidence="4" id="KW-1185">Reference proteome</keyword>
<evidence type="ECO:0000259" key="2">
    <source>
        <dbReference type="Pfam" id="PF02638"/>
    </source>
</evidence>
<dbReference type="EMBL" id="WVIC01000004">
    <property type="protein sequence ID" value="NCJ05465.1"/>
    <property type="molecule type" value="Genomic_DNA"/>
</dbReference>
<dbReference type="SUPFAM" id="SSF51445">
    <property type="entry name" value="(Trans)glycosidases"/>
    <property type="match status" value="1"/>
</dbReference>
<evidence type="ECO:0000313" key="4">
    <source>
        <dbReference type="Proteomes" id="UP000607397"/>
    </source>
</evidence>
<organism evidence="3 4">
    <name type="scientific">Petrachloros mirabilis ULC683</name>
    <dbReference type="NCBI Taxonomy" id="2781853"/>
    <lineage>
        <taxon>Bacteria</taxon>
        <taxon>Bacillati</taxon>
        <taxon>Cyanobacteriota</taxon>
        <taxon>Cyanophyceae</taxon>
        <taxon>Synechococcales</taxon>
        <taxon>Petrachlorosaceae</taxon>
        <taxon>Petrachloros</taxon>
        <taxon>Petrachloros mirabilis</taxon>
    </lineage>
</organism>
<dbReference type="InterPro" id="IPR017853">
    <property type="entry name" value="GH"/>
</dbReference>
<evidence type="ECO:0000256" key="1">
    <source>
        <dbReference type="ARBA" id="ARBA00022729"/>
    </source>
</evidence>
<name>A0A8K2A6W7_9CYAN</name>
<evidence type="ECO:0000313" key="3">
    <source>
        <dbReference type="EMBL" id="NCJ05465.1"/>
    </source>
</evidence>